<proteinExistence type="predicted"/>
<reference evidence="3" key="1">
    <citation type="journal article" date="2009" name="Nature">
        <title>Genome sequence and analysis of the Irish potato famine pathogen Phytophthora infestans.</title>
        <authorList>
            <consortium name="The Broad Institute Genome Sequencing Platform"/>
            <person name="Haas B.J."/>
            <person name="Kamoun S."/>
            <person name="Zody M.C."/>
            <person name="Jiang R.H."/>
            <person name="Handsaker R.E."/>
            <person name="Cano L.M."/>
            <person name="Grabherr M."/>
            <person name="Kodira C.D."/>
            <person name="Raffaele S."/>
            <person name="Torto-Alalibo T."/>
            <person name="Bozkurt T.O."/>
            <person name="Ah-Fong A.M."/>
            <person name="Alvarado L."/>
            <person name="Anderson V.L."/>
            <person name="Armstrong M.R."/>
            <person name="Avrova A."/>
            <person name="Baxter L."/>
            <person name="Beynon J."/>
            <person name="Boevink P.C."/>
            <person name="Bollmann S.R."/>
            <person name="Bos J.I."/>
            <person name="Bulone V."/>
            <person name="Cai G."/>
            <person name="Cakir C."/>
            <person name="Carrington J.C."/>
            <person name="Chawner M."/>
            <person name="Conti L."/>
            <person name="Costanzo S."/>
            <person name="Ewan R."/>
            <person name="Fahlgren N."/>
            <person name="Fischbach M.A."/>
            <person name="Fugelstad J."/>
            <person name="Gilroy E.M."/>
            <person name="Gnerre S."/>
            <person name="Green P.J."/>
            <person name="Grenville-Briggs L.J."/>
            <person name="Griffith J."/>
            <person name="Grunwald N.J."/>
            <person name="Horn K."/>
            <person name="Horner N.R."/>
            <person name="Hu C.H."/>
            <person name="Huitema E."/>
            <person name="Jeong D.H."/>
            <person name="Jones A.M."/>
            <person name="Jones J.D."/>
            <person name="Jones R.W."/>
            <person name="Karlsson E.K."/>
            <person name="Kunjeti S.G."/>
            <person name="Lamour K."/>
            <person name="Liu Z."/>
            <person name="Ma L."/>
            <person name="Maclean D."/>
            <person name="Chibucos M.C."/>
            <person name="McDonald H."/>
            <person name="McWalters J."/>
            <person name="Meijer H.J."/>
            <person name="Morgan W."/>
            <person name="Morris P.F."/>
            <person name="Munro C.A."/>
            <person name="O'Neill K."/>
            <person name="Ospina-Giraldo M."/>
            <person name="Pinzon A."/>
            <person name="Pritchard L."/>
            <person name="Ramsahoye B."/>
            <person name="Ren Q."/>
            <person name="Restrepo S."/>
            <person name="Roy S."/>
            <person name="Sadanandom A."/>
            <person name="Savidor A."/>
            <person name="Schornack S."/>
            <person name="Schwartz D.C."/>
            <person name="Schumann U.D."/>
            <person name="Schwessinger B."/>
            <person name="Seyer L."/>
            <person name="Sharpe T."/>
            <person name="Silvar C."/>
            <person name="Song J."/>
            <person name="Studholme D.J."/>
            <person name="Sykes S."/>
            <person name="Thines M."/>
            <person name="van de Vondervoort P.J."/>
            <person name="Phuntumart V."/>
            <person name="Wawra S."/>
            <person name="Weide R."/>
            <person name="Win J."/>
            <person name="Young C."/>
            <person name="Zhou S."/>
            <person name="Fry W."/>
            <person name="Meyers B.C."/>
            <person name="van West P."/>
            <person name="Ristaino J."/>
            <person name="Govers F."/>
            <person name="Birch P.R."/>
            <person name="Whisson S.C."/>
            <person name="Judelson H.S."/>
            <person name="Nusbaum C."/>
        </authorList>
    </citation>
    <scope>NUCLEOTIDE SEQUENCE [LARGE SCALE GENOMIC DNA]</scope>
    <source>
        <strain evidence="3">T30-4</strain>
    </source>
</reference>
<dbReference type="RefSeq" id="XP_002907831.1">
    <property type="nucleotide sequence ID" value="XM_002907785.1"/>
</dbReference>
<sequence length="76" mass="8596">MNAAQAPSQSKRPPEKGSFPLDHYGEGLMKPEELEKLGFHEEGMKKMWTEQTNEGRKEGEGFVAGLGIKKSRYEKK</sequence>
<keyword evidence="3" id="KW-1185">Reference proteome</keyword>
<evidence type="ECO:0000256" key="1">
    <source>
        <dbReference type="SAM" id="MobiDB-lite"/>
    </source>
</evidence>
<protein>
    <submittedName>
        <fullName evidence="2">Uncharacterized protein</fullName>
    </submittedName>
</protein>
<organism evidence="2 3">
    <name type="scientific">Phytophthora infestans (strain T30-4)</name>
    <name type="common">Potato late blight agent</name>
    <dbReference type="NCBI Taxonomy" id="403677"/>
    <lineage>
        <taxon>Eukaryota</taxon>
        <taxon>Sar</taxon>
        <taxon>Stramenopiles</taxon>
        <taxon>Oomycota</taxon>
        <taxon>Peronosporomycetes</taxon>
        <taxon>Peronosporales</taxon>
        <taxon>Peronosporaceae</taxon>
        <taxon>Phytophthora</taxon>
    </lineage>
</organism>
<accession>D0MXN2</accession>
<dbReference type="InParanoid" id="D0MXN2"/>
<evidence type="ECO:0000313" key="2">
    <source>
        <dbReference type="EMBL" id="EEY64395.1"/>
    </source>
</evidence>
<dbReference type="HOGENOM" id="CLU_141947_0_0_1"/>
<dbReference type="GeneID" id="9477367"/>
<gene>
    <name evidence="2" type="ORF">PITG_02984</name>
</gene>
<dbReference type="AlphaFoldDB" id="D0MXN2"/>
<dbReference type="eggNOG" id="KOG3477">
    <property type="taxonomic scope" value="Eukaryota"/>
</dbReference>
<dbReference type="KEGG" id="pif:PITG_02984"/>
<evidence type="ECO:0000313" key="3">
    <source>
        <dbReference type="Proteomes" id="UP000006643"/>
    </source>
</evidence>
<dbReference type="VEuPathDB" id="FungiDB:PITG_02984"/>
<dbReference type="OrthoDB" id="268594at2759"/>
<feature type="compositionally biased region" description="Polar residues" evidence="1">
    <location>
        <begin position="1"/>
        <end position="11"/>
    </location>
</feature>
<dbReference type="STRING" id="403677.D0MXN2"/>
<dbReference type="EMBL" id="DS028120">
    <property type="protein sequence ID" value="EEY64395.1"/>
    <property type="molecule type" value="Genomic_DNA"/>
</dbReference>
<dbReference type="Proteomes" id="UP000006643">
    <property type="component" value="Unassembled WGS sequence"/>
</dbReference>
<name>D0MXN2_PHYIT</name>
<feature type="region of interest" description="Disordered" evidence="1">
    <location>
        <begin position="1"/>
        <end position="26"/>
    </location>
</feature>